<evidence type="ECO:0000256" key="2">
    <source>
        <dbReference type="ARBA" id="ARBA00022679"/>
    </source>
</evidence>
<proteinExistence type="inferred from homology"/>
<dbReference type="NCBIfam" id="TIGR02665">
    <property type="entry name" value="molyb_mobA"/>
    <property type="match status" value="1"/>
</dbReference>
<keyword evidence="7 8" id="KW-0501">Molybdenum cofactor biosynthesis</keyword>
<name>A0ABT5YP32_9PROT</name>
<comment type="domain">
    <text evidence="8">The N-terminal domain determines nucleotide recognition and specific binding, while the C-terminal domain determines the specific binding to the target protein.</text>
</comment>
<dbReference type="EMBL" id="JARHUD010000006">
    <property type="protein sequence ID" value="MDF2096551.1"/>
    <property type="molecule type" value="Genomic_DNA"/>
</dbReference>
<dbReference type="InterPro" id="IPR025877">
    <property type="entry name" value="MobA-like_NTP_Trfase"/>
</dbReference>
<comment type="subunit">
    <text evidence="8">Monomer.</text>
</comment>
<sequence>MTHELSNFCGVLLAGGQSRRMGGGDKCLRPLGGRPLLARIIERARPQVGPLVINANGDPTRFEAFELPVVPDSIGGFAGPLAGVLTGMEWAREHAPDCPWIVTFAGDAPFFPQDLVARLAQAREHEGADIVCAASGGRDHPVFALWPVALADSLRAAMEAGVRKVDVFTADHRFARVDWPVEPYDPFFNANRPDDWAEAERLFGSEAVEGAEPRAAQPGGKA</sequence>
<evidence type="ECO:0000256" key="8">
    <source>
        <dbReference type="HAMAP-Rule" id="MF_00316"/>
    </source>
</evidence>
<evidence type="ECO:0000256" key="6">
    <source>
        <dbReference type="ARBA" id="ARBA00023134"/>
    </source>
</evidence>
<feature type="binding site" evidence="8">
    <location>
        <position position="54"/>
    </location>
    <ligand>
        <name>GTP</name>
        <dbReference type="ChEBI" id="CHEBI:37565"/>
    </ligand>
</feature>
<evidence type="ECO:0000256" key="3">
    <source>
        <dbReference type="ARBA" id="ARBA00022723"/>
    </source>
</evidence>
<dbReference type="PANTHER" id="PTHR19136">
    <property type="entry name" value="MOLYBDENUM COFACTOR GUANYLYLTRANSFERASE"/>
    <property type="match status" value="1"/>
</dbReference>
<feature type="binding site" evidence="8">
    <location>
        <position position="107"/>
    </location>
    <ligand>
        <name>GTP</name>
        <dbReference type="ChEBI" id="CHEBI:37565"/>
    </ligand>
</feature>
<dbReference type="Gene3D" id="3.90.550.10">
    <property type="entry name" value="Spore Coat Polysaccharide Biosynthesis Protein SpsA, Chain A"/>
    <property type="match status" value="1"/>
</dbReference>
<dbReference type="GO" id="GO:0061603">
    <property type="term" value="F:molybdenum cofactor guanylyltransferase activity"/>
    <property type="evidence" value="ECO:0007669"/>
    <property type="project" value="UniProtKB-EC"/>
</dbReference>
<keyword evidence="5 8" id="KW-0460">Magnesium</keyword>
<gene>
    <name evidence="8 10" type="primary">mobA</name>
    <name evidence="10" type="ORF">P2G67_11235</name>
</gene>
<evidence type="ECO:0000256" key="4">
    <source>
        <dbReference type="ARBA" id="ARBA00022741"/>
    </source>
</evidence>
<keyword evidence="10" id="KW-0548">Nucleotidyltransferase</keyword>
<keyword evidence="6 8" id="KW-0342">GTP-binding</keyword>
<organism evidence="10 11">
    <name type="scientific">Aquibaculum arenosum</name>
    <dbReference type="NCBI Taxonomy" id="3032591"/>
    <lineage>
        <taxon>Bacteria</taxon>
        <taxon>Pseudomonadati</taxon>
        <taxon>Pseudomonadota</taxon>
        <taxon>Alphaproteobacteria</taxon>
        <taxon>Rhodospirillales</taxon>
        <taxon>Rhodovibrionaceae</taxon>
        <taxon>Aquibaculum</taxon>
    </lineage>
</organism>
<feature type="domain" description="MobA-like NTP transferase" evidence="9">
    <location>
        <begin position="10"/>
        <end position="165"/>
    </location>
</feature>
<evidence type="ECO:0000259" key="9">
    <source>
        <dbReference type="Pfam" id="PF12804"/>
    </source>
</evidence>
<comment type="catalytic activity">
    <reaction evidence="8">
        <text>Mo-molybdopterin + GTP + H(+) = Mo-molybdopterin guanine dinucleotide + diphosphate</text>
        <dbReference type="Rhea" id="RHEA:34243"/>
        <dbReference type="ChEBI" id="CHEBI:15378"/>
        <dbReference type="ChEBI" id="CHEBI:33019"/>
        <dbReference type="ChEBI" id="CHEBI:37565"/>
        <dbReference type="ChEBI" id="CHEBI:71302"/>
        <dbReference type="ChEBI" id="CHEBI:71310"/>
        <dbReference type="EC" id="2.7.7.77"/>
    </reaction>
</comment>
<feature type="binding site" evidence="8">
    <location>
        <position position="72"/>
    </location>
    <ligand>
        <name>GTP</name>
        <dbReference type="ChEBI" id="CHEBI:37565"/>
    </ligand>
</feature>
<dbReference type="CDD" id="cd02503">
    <property type="entry name" value="MobA"/>
    <property type="match status" value="1"/>
</dbReference>
<comment type="cofactor">
    <cofactor evidence="8">
        <name>Mg(2+)</name>
        <dbReference type="ChEBI" id="CHEBI:18420"/>
    </cofactor>
</comment>
<feature type="binding site" evidence="8">
    <location>
        <position position="107"/>
    </location>
    <ligand>
        <name>Mg(2+)</name>
        <dbReference type="ChEBI" id="CHEBI:18420"/>
    </ligand>
</feature>
<dbReference type="Proteomes" id="UP001215503">
    <property type="component" value="Unassembled WGS sequence"/>
</dbReference>
<keyword evidence="1 8" id="KW-0963">Cytoplasm</keyword>
<comment type="similarity">
    <text evidence="8">Belongs to the MobA family.</text>
</comment>
<dbReference type="EC" id="2.7.7.77" evidence="8"/>
<keyword evidence="11" id="KW-1185">Reference proteome</keyword>
<keyword evidence="2 8" id="KW-0808">Transferase</keyword>
<comment type="subcellular location">
    <subcellularLocation>
        <location evidence="8">Cytoplasm</location>
    </subcellularLocation>
</comment>
<dbReference type="HAMAP" id="MF_00316">
    <property type="entry name" value="MobA"/>
    <property type="match status" value="1"/>
</dbReference>
<evidence type="ECO:0000313" key="10">
    <source>
        <dbReference type="EMBL" id="MDF2096551.1"/>
    </source>
</evidence>
<evidence type="ECO:0000256" key="7">
    <source>
        <dbReference type="ARBA" id="ARBA00023150"/>
    </source>
</evidence>
<evidence type="ECO:0000256" key="1">
    <source>
        <dbReference type="ARBA" id="ARBA00022490"/>
    </source>
</evidence>
<dbReference type="InterPro" id="IPR029044">
    <property type="entry name" value="Nucleotide-diphossugar_trans"/>
</dbReference>
<dbReference type="RefSeq" id="WP_275823089.1">
    <property type="nucleotide sequence ID" value="NZ_JARHUD010000006.1"/>
</dbReference>
<evidence type="ECO:0000313" key="11">
    <source>
        <dbReference type="Proteomes" id="UP001215503"/>
    </source>
</evidence>
<keyword evidence="3 8" id="KW-0479">Metal-binding</keyword>
<comment type="function">
    <text evidence="8">Transfers a GMP moiety from GTP to Mo-molybdopterin (Mo-MPT) cofactor (Moco or molybdenum cofactor) to form Mo-molybdopterin guanine dinucleotide (Mo-MGD) cofactor.</text>
</comment>
<protein>
    <recommendedName>
        <fullName evidence="8">Molybdenum cofactor guanylyltransferase</fullName>
        <shortName evidence="8">MoCo guanylyltransferase</shortName>
        <ecNumber evidence="8">2.7.7.77</ecNumber>
    </recommendedName>
    <alternativeName>
        <fullName evidence="8">GTP:molybdopterin guanylyltransferase</fullName>
    </alternativeName>
    <alternativeName>
        <fullName evidence="8">Mo-MPT guanylyltransferase</fullName>
    </alternativeName>
    <alternativeName>
        <fullName evidence="8">Molybdopterin guanylyltransferase</fullName>
    </alternativeName>
    <alternativeName>
        <fullName evidence="8">Molybdopterin-guanine dinucleotide synthase</fullName>
        <shortName evidence="8">MGD synthase</shortName>
    </alternativeName>
</protein>
<dbReference type="PANTHER" id="PTHR19136:SF81">
    <property type="entry name" value="MOLYBDENUM COFACTOR GUANYLYLTRANSFERASE"/>
    <property type="match status" value="1"/>
</dbReference>
<comment type="caution">
    <text evidence="10">The sequence shown here is derived from an EMBL/GenBank/DDBJ whole genome shotgun (WGS) entry which is preliminary data.</text>
</comment>
<dbReference type="SUPFAM" id="SSF53448">
    <property type="entry name" value="Nucleotide-diphospho-sugar transferases"/>
    <property type="match status" value="1"/>
</dbReference>
<dbReference type="Pfam" id="PF12804">
    <property type="entry name" value="NTP_transf_3"/>
    <property type="match status" value="1"/>
</dbReference>
<accession>A0ABT5YP32</accession>
<reference evidence="10 11" key="1">
    <citation type="submission" date="2023-03" db="EMBL/GenBank/DDBJ databases">
        <title>Fodinicurvata sp. CAU 1616 isolated from sea sendiment.</title>
        <authorList>
            <person name="Kim W."/>
        </authorList>
    </citation>
    <scope>NUCLEOTIDE SEQUENCE [LARGE SCALE GENOMIC DNA]</scope>
    <source>
        <strain evidence="10 11">CAU 1616</strain>
    </source>
</reference>
<feature type="binding site" evidence="8">
    <location>
        <begin position="13"/>
        <end position="15"/>
    </location>
    <ligand>
        <name>GTP</name>
        <dbReference type="ChEBI" id="CHEBI:37565"/>
    </ligand>
</feature>
<evidence type="ECO:0000256" key="5">
    <source>
        <dbReference type="ARBA" id="ARBA00022842"/>
    </source>
</evidence>
<feature type="binding site" evidence="8">
    <location>
        <position position="26"/>
    </location>
    <ligand>
        <name>GTP</name>
        <dbReference type="ChEBI" id="CHEBI:37565"/>
    </ligand>
</feature>
<dbReference type="InterPro" id="IPR013482">
    <property type="entry name" value="Molybde_CF_guanTrfase"/>
</dbReference>
<keyword evidence="4 8" id="KW-0547">Nucleotide-binding</keyword>